<comment type="subcellular location">
    <subcellularLocation>
        <location evidence="1">Membrane</location>
        <topology evidence="1">Multi-pass membrane protein</topology>
    </subcellularLocation>
</comment>
<gene>
    <name evidence="7" type="ORF">J2Z80_001279</name>
</gene>
<evidence type="ECO:0000256" key="1">
    <source>
        <dbReference type="ARBA" id="ARBA00004141"/>
    </source>
</evidence>
<feature type="transmembrane region" description="Helical" evidence="5">
    <location>
        <begin position="134"/>
        <end position="154"/>
    </location>
</feature>
<feature type="transmembrane region" description="Helical" evidence="5">
    <location>
        <begin position="33"/>
        <end position="52"/>
    </location>
</feature>
<protein>
    <recommendedName>
        <fullName evidence="6">Yip1 domain-containing protein</fullName>
    </recommendedName>
</protein>
<dbReference type="RefSeq" id="WP_209453636.1">
    <property type="nucleotide sequence ID" value="NZ_JAGGLT010000012.1"/>
</dbReference>
<keyword evidence="2 5" id="KW-0812">Transmembrane</keyword>
<organism evidence="7 8">
    <name type="scientific">Thermoanaerobacterium butyriciformans</name>
    <dbReference type="NCBI Taxonomy" id="1702242"/>
    <lineage>
        <taxon>Bacteria</taxon>
        <taxon>Bacillati</taxon>
        <taxon>Bacillota</taxon>
        <taxon>Clostridia</taxon>
        <taxon>Thermoanaerobacterales</taxon>
        <taxon>Thermoanaerobacteraceae</taxon>
        <taxon>Thermoanaerobacterium</taxon>
    </lineage>
</organism>
<dbReference type="EMBL" id="JAGGLT010000012">
    <property type="protein sequence ID" value="MBP2071759.1"/>
    <property type="molecule type" value="Genomic_DNA"/>
</dbReference>
<evidence type="ECO:0000313" key="8">
    <source>
        <dbReference type="Proteomes" id="UP001166402"/>
    </source>
</evidence>
<dbReference type="InterPro" id="IPR006977">
    <property type="entry name" value="Yip1_dom"/>
</dbReference>
<comment type="caution">
    <text evidence="7">The sequence shown here is derived from an EMBL/GenBank/DDBJ whole genome shotgun (WGS) entry which is preliminary data.</text>
</comment>
<feature type="transmembrane region" description="Helical" evidence="5">
    <location>
        <begin position="102"/>
        <end position="128"/>
    </location>
</feature>
<feature type="domain" description="Yip1" evidence="6">
    <location>
        <begin position="13"/>
        <end position="183"/>
    </location>
</feature>
<evidence type="ECO:0000256" key="4">
    <source>
        <dbReference type="ARBA" id="ARBA00023136"/>
    </source>
</evidence>
<dbReference type="Pfam" id="PF04893">
    <property type="entry name" value="Yip1"/>
    <property type="match status" value="1"/>
</dbReference>
<evidence type="ECO:0000313" key="7">
    <source>
        <dbReference type="EMBL" id="MBP2071759.1"/>
    </source>
</evidence>
<keyword evidence="4 5" id="KW-0472">Membrane</keyword>
<proteinExistence type="predicted"/>
<sequence>MSIDREKLLYPFYVMIHPFDGFYEVRNRNKGSVAIALILVFLFGLSFSLRRNYAGFVVNFVDPRSVDSRTEIIAVFLAVFLFAISNWSITSLTEGEGRFKDILVVIGYSLLPMILTYTPAIVISWFIAQGEGSYYYLLINAATLFTVILMIIGIMTIHNYTFGKTLITIVFTFIALLLILFLILLLLFLIQQVWLFIQSLYIEMILRV</sequence>
<feature type="transmembrane region" description="Helical" evidence="5">
    <location>
        <begin position="72"/>
        <end position="90"/>
    </location>
</feature>
<reference evidence="7" key="1">
    <citation type="submission" date="2021-03" db="EMBL/GenBank/DDBJ databases">
        <title>Genomic Encyclopedia of Type Strains, Phase IV (KMG-IV): sequencing the most valuable type-strain genomes for metagenomic binning, comparative biology and taxonomic classification.</title>
        <authorList>
            <person name="Goeker M."/>
        </authorList>
    </citation>
    <scope>NUCLEOTIDE SEQUENCE</scope>
    <source>
        <strain evidence="7">DSM 101588</strain>
    </source>
</reference>
<evidence type="ECO:0000256" key="3">
    <source>
        <dbReference type="ARBA" id="ARBA00022989"/>
    </source>
</evidence>
<dbReference type="Proteomes" id="UP001166402">
    <property type="component" value="Unassembled WGS sequence"/>
</dbReference>
<evidence type="ECO:0000256" key="2">
    <source>
        <dbReference type="ARBA" id="ARBA00022692"/>
    </source>
</evidence>
<evidence type="ECO:0000256" key="5">
    <source>
        <dbReference type="SAM" id="Phobius"/>
    </source>
</evidence>
<accession>A0ABS4NDM6</accession>
<keyword evidence="3 5" id="KW-1133">Transmembrane helix</keyword>
<feature type="transmembrane region" description="Helical" evidence="5">
    <location>
        <begin position="166"/>
        <end position="190"/>
    </location>
</feature>
<evidence type="ECO:0000259" key="6">
    <source>
        <dbReference type="Pfam" id="PF04893"/>
    </source>
</evidence>
<name>A0ABS4NDM6_9THEO</name>
<keyword evidence="8" id="KW-1185">Reference proteome</keyword>